<dbReference type="SUPFAM" id="SSF56112">
    <property type="entry name" value="Protein kinase-like (PK-like)"/>
    <property type="match status" value="1"/>
</dbReference>
<evidence type="ECO:0000256" key="1">
    <source>
        <dbReference type="ARBA" id="ARBA00022527"/>
    </source>
</evidence>
<organism evidence="9">
    <name type="scientific">Rhizophora mucronata</name>
    <name type="common">Asiatic mangrove</name>
    <dbReference type="NCBI Taxonomy" id="61149"/>
    <lineage>
        <taxon>Eukaryota</taxon>
        <taxon>Viridiplantae</taxon>
        <taxon>Streptophyta</taxon>
        <taxon>Embryophyta</taxon>
        <taxon>Tracheophyta</taxon>
        <taxon>Spermatophyta</taxon>
        <taxon>Magnoliopsida</taxon>
        <taxon>eudicotyledons</taxon>
        <taxon>Gunneridae</taxon>
        <taxon>Pentapetalae</taxon>
        <taxon>rosids</taxon>
        <taxon>fabids</taxon>
        <taxon>Malpighiales</taxon>
        <taxon>Rhizophoraceae</taxon>
        <taxon>Rhizophora</taxon>
    </lineage>
</organism>
<dbReference type="InterPro" id="IPR017441">
    <property type="entry name" value="Protein_kinase_ATP_BS"/>
</dbReference>
<keyword evidence="4" id="KW-0418">Kinase</keyword>
<protein>
    <submittedName>
        <fullName evidence="9">Uncharacterized protein MANES_12G020700</fullName>
    </submittedName>
</protein>
<dbReference type="GO" id="GO:0004674">
    <property type="term" value="F:protein serine/threonine kinase activity"/>
    <property type="evidence" value="ECO:0007669"/>
    <property type="project" value="UniProtKB-KW"/>
</dbReference>
<evidence type="ECO:0000256" key="4">
    <source>
        <dbReference type="ARBA" id="ARBA00022777"/>
    </source>
</evidence>
<evidence type="ECO:0000313" key="9">
    <source>
        <dbReference type="EMBL" id="MBX17927.1"/>
    </source>
</evidence>
<evidence type="ECO:0000259" key="8">
    <source>
        <dbReference type="PROSITE" id="PS50011"/>
    </source>
</evidence>
<dbReference type="EMBL" id="GGEC01037443">
    <property type="protein sequence ID" value="MBX17927.1"/>
    <property type="molecule type" value="Transcribed_RNA"/>
</dbReference>
<dbReference type="InterPro" id="IPR011009">
    <property type="entry name" value="Kinase-like_dom_sf"/>
</dbReference>
<dbReference type="AlphaFoldDB" id="A0A2P2LIX1"/>
<feature type="region of interest" description="Disordered" evidence="7">
    <location>
        <begin position="12"/>
        <end position="35"/>
    </location>
</feature>
<evidence type="ECO:0000256" key="2">
    <source>
        <dbReference type="ARBA" id="ARBA00022679"/>
    </source>
</evidence>
<keyword evidence="3 6" id="KW-0547">Nucleotide-binding</keyword>
<keyword evidence="5 6" id="KW-0067">ATP-binding</keyword>
<reference evidence="9" key="1">
    <citation type="submission" date="2018-02" db="EMBL/GenBank/DDBJ databases">
        <title>Rhizophora mucronata_Transcriptome.</title>
        <authorList>
            <person name="Meera S.P."/>
            <person name="Sreeshan A."/>
            <person name="Augustine A."/>
        </authorList>
    </citation>
    <scope>NUCLEOTIDE SEQUENCE</scope>
    <source>
        <tissue evidence="9">Leaf</tissue>
    </source>
</reference>
<keyword evidence="1" id="KW-0723">Serine/threonine-protein kinase</keyword>
<dbReference type="PANTHER" id="PTHR45646:SF14">
    <property type="entry name" value="SERINE_THREONINE-PROTEIN KINASE AFC2-LIKE ISOFORM X1"/>
    <property type="match status" value="1"/>
</dbReference>
<sequence length="168" mass="19426">MEMDYVSDFLHSSMDSRPRKRPRFAWDFPQSRPKAQSGLYCGQEFGNGMSIKSSGVLSGDLASLFIKGLAQKGYPLWRNDDKDGHYMFALGDNLTSRYKIQRKIGEGTFGQVLECWDRETREMVAIKVVQSIKKYREAAMLEIDVLQLLGKFDRNGSWCVQLQNWFDY</sequence>
<dbReference type="Gene3D" id="3.30.200.20">
    <property type="entry name" value="Phosphorylase Kinase, domain 1"/>
    <property type="match status" value="1"/>
</dbReference>
<evidence type="ECO:0000256" key="3">
    <source>
        <dbReference type="ARBA" id="ARBA00022741"/>
    </source>
</evidence>
<dbReference type="PROSITE" id="PS00107">
    <property type="entry name" value="PROTEIN_KINASE_ATP"/>
    <property type="match status" value="1"/>
</dbReference>
<keyword evidence="2" id="KW-0808">Transferase</keyword>
<dbReference type="EMBL" id="GGEC01037445">
    <property type="protein sequence ID" value="MBX17929.1"/>
    <property type="molecule type" value="Transcribed_RNA"/>
</dbReference>
<evidence type="ECO:0000256" key="6">
    <source>
        <dbReference type="PROSITE-ProRule" id="PRU10141"/>
    </source>
</evidence>
<evidence type="ECO:0000256" key="5">
    <source>
        <dbReference type="ARBA" id="ARBA00022840"/>
    </source>
</evidence>
<evidence type="ECO:0000256" key="7">
    <source>
        <dbReference type="SAM" id="MobiDB-lite"/>
    </source>
</evidence>
<name>A0A2P2LIX1_RHIMU</name>
<dbReference type="EMBL" id="GGEC01037440">
    <property type="protein sequence ID" value="MBX17924.1"/>
    <property type="molecule type" value="Transcribed_RNA"/>
</dbReference>
<proteinExistence type="predicted"/>
<dbReference type="PROSITE" id="PS50011">
    <property type="entry name" value="PROTEIN_KINASE_DOM"/>
    <property type="match status" value="1"/>
</dbReference>
<dbReference type="PANTHER" id="PTHR45646">
    <property type="entry name" value="SERINE/THREONINE-PROTEIN KINASE DOA-RELATED"/>
    <property type="match status" value="1"/>
</dbReference>
<feature type="domain" description="Protein kinase" evidence="8">
    <location>
        <begin position="98"/>
        <end position="168"/>
    </location>
</feature>
<dbReference type="GO" id="GO:0005634">
    <property type="term" value="C:nucleus"/>
    <property type="evidence" value="ECO:0007669"/>
    <property type="project" value="TreeGrafter"/>
</dbReference>
<dbReference type="GO" id="GO:0005524">
    <property type="term" value="F:ATP binding"/>
    <property type="evidence" value="ECO:0007669"/>
    <property type="project" value="UniProtKB-UniRule"/>
</dbReference>
<accession>A0A2P2LIX1</accession>
<dbReference type="InterPro" id="IPR051175">
    <property type="entry name" value="CLK_kinases"/>
</dbReference>
<feature type="binding site" evidence="6">
    <location>
        <position position="134"/>
    </location>
    <ligand>
        <name>ATP</name>
        <dbReference type="ChEBI" id="CHEBI:30616"/>
    </ligand>
</feature>
<dbReference type="InterPro" id="IPR000719">
    <property type="entry name" value="Prot_kinase_dom"/>
</dbReference>
<dbReference type="Pfam" id="PF00069">
    <property type="entry name" value="Pkinase"/>
    <property type="match status" value="1"/>
</dbReference>